<evidence type="ECO:0008006" key="3">
    <source>
        <dbReference type="Google" id="ProtNLM"/>
    </source>
</evidence>
<reference evidence="1 2" key="1">
    <citation type="submission" date="2019-02" db="EMBL/GenBank/DDBJ databases">
        <title>Planctomycetal bacteria perform biofilm scaping via a novel small molecule.</title>
        <authorList>
            <person name="Jeske O."/>
            <person name="Boedeker C."/>
            <person name="Wiegand S."/>
            <person name="Breitling P."/>
            <person name="Kallscheuer N."/>
            <person name="Jogler M."/>
            <person name="Rohde M."/>
            <person name="Petersen J."/>
            <person name="Medema M.H."/>
            <person name="Surup F."/>
            <person name="Jogler C."/>
        </authorList>
    </citation>
    <scope>NUCLEOTIDE SEQUENCE [LARGE SCALE GENOMIC DNA]</scope>
    <source>
        <strain evidence="1 2">Mal15</strain>
    </source>
</reference>
<dbReference type="Proteomes" id="UP000321353">
    <property type="component" value="Chromosome"/>
</dbReference>
<evidence type="ECO:0000313" key="2">
    <source>
        <dbReference type="Proteomes" id="UP000321353"/>
    </source>
</evidence>
<name>A0A5B9M9K6_9BACT</name>
<gene>
    <name evidence="1" type="ORF">Mal15_07480</name>
</gene>
<dbReference type="KEGG" id="smam:Mal15_07480"/>
<protein>
    <recommendedName>
        <fullName evidence="3">DUF3352 domain-containing protein</fullName>
    </recommendedName>
</protein>
<accession>A0A5B9M9K6</accession>
<dbReference type="EMBL" id="CP036264">
    <property type="protein sequence ID" value="QEF96720.1"/>
    <property type="molecule type" value="Genomic_DNA"/>
</dbReference>
<proteinExistence type="predicted"/>
<organism evidence="1 2">
    <name type="scientific">Stieleria maiorica</name>
    <dbReference type="NCBI Taxonomy" id="2795974"/>
    <lineage>
        <taxon>Bacteria</taxon>
        <taxon>Pseudomonadati</taxon>
        <taxon>Planctomycetota</taxon>
        <taxon>Planctomycetia</taxon>
        <taxon>Pirellulales</taxon>
        <taxon>Pirellulaceae</taxon>
        <taxon>Stieleria</taxon>
    </lineage>
</organism>
<dbReference type="AlphaFoldDB" id="A0A5B9M9K6"/>
<evidence type="ECO:0000313" key="1">
    <source>
        <dbReference type="EMBL" id="QEF96720.1"/>
    </source>
</evidence>
<sequence>MPLGSNMHLSNFALFPSLAFFRISGFFPNIMAARCQRLPKDIFMRIGLHLIRSSATFLCGFALLSLGHLSIAAKPVQQEQAADAAPAAGQPSAPAAPQAAAGAYVPAVDVLPESTAGVVRIPELPSFCDAWERTQIGLLLASAEMQPFLDDQRERARTYFDSLDRKIGLKPDDLYEIASGEVVVAWMAFPDDKRRPYALSVIADVRDRKAEADAAADKIDAELKAGGATRKDVTHGGETIRVYRTKPKPGQLKIEEIALTWNDQRFIAADRASVIQDALDVLAEKSPAKAFSARPSFQQVLAESSTAIESASDQGATLCWQWYAEPFAMGRILREVFEYDRRDDLDVIELLERQGFGVIEAVGGVGVVAGQRFDILHSGIVLAPGKLTKAARMLQAKNSIRLPIPAWPTDDSGAFFRFNWELESAFWAAESLVNDALGEDLFRPMIEGIRDDPEGPQIDIAKDFLPNLENEVILITDNTLPAGPESDRMLVALRIKNADVVAKVVQKAMEVEPDAIKLEVAEFDVWRVERGKNDSDDIDAQLAALGFDEDIEDEESAPLLNHWAIAVVKGPQPDGADYLMFSSHSELLVKLGQRVRSGALGNDLASTEATRTIVAAIDDLNAGNLVTYDSVFHPSIALRARYELLRKGELKDSDSLIANLLRRIVENGEEGEPDPIQAGKLPPFESIKQFFTSGGAFWQKTDSGWTMTGFLMAK</sequence>
<keyword evidence="2" id="KW-1185">Reference proteome</keyword>